<proteinExistence type="predicted"/>
<gene>
    <name evidence="2" type="ordered locus">Cyan7822_5550</name>
</gene>
<evidence type="ECO:0000313" key="2">
    <source>
        <dbReference type="EMBL" id="ADN17422.1"/>
    </source>
</evidence>
<protein>
    <recommendedName>
        <fullName evidence="1">DUF4351 domain-containing protein</fullName>
    </recommendedName>
</protein>
<reference evidence="3" key="1">
    <citation type="journal article" date="2011" name="MBio">
        <title>Novel metabolic attributes of the genus Cyanothece, comprising a group of unicellular nitrogen-fixing Cyanobacteria.</title>
        <authorList>
            <person name="Bandyopadhyay A."/>
            <person name="Elvitigala T."/>
            <person name="Welsh E."/>
            <person name="Stockel J."/>
            <person name="Liberton M."/>
            <person name="Min H."/>
            <person name="Sherman L.A."/>
            <person name="Pakrasi H.B."/>
        </authorList>
    </citation>
    <scope>NUCLEOTIDE SEQUENCE [LARGE SCALE GENOMIC DNA]</scope>
    <source>
        <strain evidence="3">PCC 7822</strain>
    </source>
</reference>
<feature type="domain" description="DUF4351" evidence="1">
    <location>
        <begin position="13"/>
        <end position="71"/>
    </location>
</feature>
<evidence type="ECO:0000259" key="1">
    <source>
        <dbReference type="Pfam" id="PF14261"/>
    </source>
</evidence>
<dbReference type="AlphaFoldDB" id="E0UAB7"/>
<dbReference type="PANTHER" id="PTHR35586">
    <property type="entry name" value="SLL1691 PROTEIN"/>
    <property type="match status" value="1"/>
</dbReference>
<dbReference type="InterPro" id="IPR025587">
    <property type="entry name" value="DUF4351"/>
</dbReference>
<dbReference type="PANTHER" id="PTHR35586:SF2">
    <property type="entry name" value="SLL1542 PROTEIN"/>
    <property type="match status" value="1"/>
</dbReference>
<name>E0UAB7_GLOV7</name>
<dbReference type="EMBL" id="CP002198">
    <property type="protein sequence ID" value="ADN17422.1"/>
    <property type="molecule type" value="Genomic_DNA"/>
</dbReference>
<evidence type="ECO:0000313" key="3">
    <source>
        <dbReference type="Proteomes" id="UP000008206"/>
    </source>
</evidence>
<dbReference type="Proteomes" id="UP000008206">
    <property type="component" value="Chromosome"/>
</dbReference>
<accession>E0UAB7</accession>
<dbReference type="OrthoDB" id="425116at2"/>
<dbReference type="Pfam" id="PF14261">
    <property type="entry name" value="DUF4351"/>
    <property type="match status" value="1"/>
</dbReference>
<dbReference type="STRING" id="497965.Cyan7822_5550"/>
<organism evidence="2 3">
    <name type="scientific">Gloeothece verrucosa (strain PCC 7822)</name>
    <name type="common">Cyanothece sp. (strain PCC 7822)</name>
    <dbReference type="NCBI Taxonomy" id="497965"/>
    <lineage>
        <taxon>Bacteria</taxon>
        <taxon>Bacillati</taxon>
        <taxon>Cyanobacteriota</taxon>
        <taxon>Cyanophyceae</taxon>
        <taxon>Oscillatoriophycideae</taxon>
        <taxon>Chroococcales</taxon>
        <taxon>Aphanothecaceae</taxon>
        <taxon>Gloeothece</taxon>
        <taxon>Gloeothece verrucosa</taxon>
    </lineage>
</organism>
<dbReference type="HOGENOM" id="CLU_069065_6_1_3"/>
<keyword evidence="3" id="KW-1185">Reference proteome</keyword>
<dbReference type="RefSeq" id="WP_013325459.1">
    <property type="nucleotide sequence ID" value="NC_014501.1"/>
</dbReference>
<sequence>MPSIRNWIDEGREEGFREGMQIVIKRQLAQKIGIINPPVQKQLEQLSVFQLENLAIALLDFSGEQDLRTWLNEAMDNRVQ</sequence>
<dbReference type="KEGG" id="cyj:Cyan7822_5550"/>